<dbReference type="PANTHER" id="PTHR24092:SF218">
    <property type="entry name" value="PHOSPHOLIPID-TRANSPORTING ATPASE"/>
    <property type="match status" value="1"/>
</dbReference>
<keyword evidence="2 8" id="KW-0812">Transmembrane</keyword>
<dbReference type="OrthoDB" id="377733at2759"/>
<proteinExistence type="predicted"/>
<dbReference type="SFLD" id="SFLDG00002">
    <property type="entry name" value="C1.7:_P-type_atpase_like"/>
    <property type="match status" value="1"/>
</dbReference>
<keyword evidence="4" id="KW-0460">Magnesium</keyword>
<evidence type="ECO:0000313" key="11">
    <source>
        <dbReference type="Proteomes" id="UP000001542"/>
    </source>
</evidence>
<dbReference type="InterPro" id="IPR018303">
    <property type="entry name" value="ATPase_P-typ_P_site"/>
</dbReference>
<comment type="subcellular location">
    <subcellularLocation>
        <location evidence="1">Membrane</location>
        <topology evidence="1">Multi-pass membrane protein</topology>
    </subcellularLocation>
</comment>
<dbReference type="GO" id="GO:0005524">
    <property type="term" value="F:ATP binding"/>
    <property type="evidence" value="ECO:0007669"/>
    <property type="project" value="InterPro"/>
</dbReference>
<sequence>MKNRRSPPSKMTKFDKDVNKMIIYIFVFKMLFVFALTIANMLLQYKEPILKDVRDSYGISFGKGFMQYFILLSYMIPISLVVTVEILKMAHMLFIHWDYKMYYEEFGYSELHNSNLIVTLAEITHVLSDKTGTLTENIMQLVNFTDVNGPHKSEDFIQDISENYKILEKSSEFIHCLALCNNVVMFHNPNGETEYNAESPDEASLVKFAAQCGIKLNEHDPTSIELHSIQENGENENEKYKIVSFILFNSDRKRSTIVLQKEGTDQLVVYSKGADSVMYPLCNQNLYSGDVNKYAIAGFRTLVFAKRVLFQEEAEEWLSMWKDAESKFENRDEEIFKIAKFVESKLDVVGISAAEDKLQPKVPETVMWLRKANIALWMLTGDKLETAIEIGKTSSIILPDADILIISNNNETEFTKQINNYLNDFESFKEPVLILNSETTNFALKNQKLFMELASKCRSCIFLRVSPIMKATIVDMIKQTKNSMVLPIGDGSNDVGMIQEAHIGVGVFGREGSQATQSADFAITRFNNLVRLISVHGTWSYTRLTTDTVFMLYKNFVYILIVIWSTFDTLASPPTFYNDSIYFWIIRTSSSKRNFRE</sequence>
<dbReference type="NCBIfam" id="TIGR01494">
    <property type="entry name" value="ATPase_P-type"/>
    <property type="match status" value="1"/>
</dbReference>
<dbReference type="GO" id="GO:0016887">
    <property type="term" value="F:ATP hydrolysis activity"/>
    <property type="evidence" value="ECO:0007669"/>
    <property type="project" value="InterPro"/>
</dbReference>
<accession>A2EB31</accession>
<dbReference type="InterPro" id="IPR023299">
    <property type="entry name" value="ATPase_P-typ_cyto_dom_N"/>
</dbReference>
<dbReference type="GO" id="GO:0046872">
    <property type="term" value="F:metal ion binding"/>
    <property type="evidence" value="ECO:0007669"/>
    <property type="project" value="UniProtKB-KW"/>
</dbReference>
<dbReference type="Pfam" id="PF13246">
    <property type="entry name" value="Cation_ATPase"/>
    <property type="match status" value="1"/>
</dbReference>
<gene>
    <name evidence="10" type="ORF">TVAG_088860</name>
</gene>
<dbReference type="InterPro" id="IPR023298">
    <property type="entry name" value="ATPase_P-typ_TM_dom_sf"/>
</dbReference>
<dbReference type="InterPro" id="IPR023214">
    <property type="entry name" value="HAD_sf"/>
</dbReference>
<evidence type="ECO:0000256" key="7">
    <source>
        <dbReference type="ARBA" id="ARBA00023136"/>
    </source>
</evidence>
<reference evidence="10" key="2">
    <citation type="journal article" date="2007" name="Science">
        <title>Draft genome sequence of the sexually transmitted pathogen Trichomonas vaginalis.</title>
        <authorList>
            <person name="Carlton J.M."/>
            <person name="Hirt R.P."/>
            <person name="Silva J.C."/>
            <person name="Delcher A.L."/>
            <person name="Schatz M."/>
            <person name="Zhao Q."/>
            <person name="Wortman J.R."/>
            <person name="Bidwell S.L."/>
            <person name="Alsmark U.C.M."/>
            <person name="Besteiro S."/>
            <person name="Sicheritz-Ponten T."/>
            <person name="Noel C.J."/>
            <person name="Dacks J.B."/>
            <person name="Foster P.G."/>
            <person name="Simillion C."/>
            <person name="Van de Peer Y."/>
            <person name="Miranda-Saavedra D."/>
            <person name="Barton G.J."/>
            <person name="Westrop G.D."/>
            <person name="Mueller S."/>
            <person name="Dessi D."/>
            <person name="Fiori P.L."/>
            <person name="Ren Q."/>
            <person name="Paulsen I."/>
            <person name="Zhang H."/>
            <person name="Bastida-Corcuera F.D."/>
            <person name="Simoes-Barbosa A."/>
            <person name="Brown M.T."/>
            <person name="Hayes R.D."/>
            <person name="Mukherjee M."/>
            <person name="Okumura C.Y."/>
            <person name="Schneider R."/>
            <person name="Smith A.J."/>
            <person name="Vanacova S."/>
            <person name="Villalvazo M."/>
            <person name="Haas B.J."/>
            <person name="Pertea M."/>
            <person name="Feldblyum T.V."/>
            <person name="Utterback T.R."/>
            <person name="Shu C.L."/>
            <person name="Osoegawa K."/>
            <person name="de Jong P.J."/>
            <person name="Hrdy I."/>
            <person name="Horvathova L."/>
            <person name="Zubacova Z."/>
            <person name="Dolezal P."/>
            <person name="Malik S.B."/>
            <person name="Logsdon J.M. Jr."/>
            <person name="Henze K."/>
            <person name="Gupta A."/>
            <person name="Wang C.C."/>
            <person name="Dunne R.L."/>
            <person name="Upcroft J.A."/>
            <person name="Upcroft P."/>
            <person name="White O."/>
            <person name="Salzberg S.L."/>
            <person name="Tang P."/>
            <person name="Chiu C.-H."/>
            <person name="Lee Y.-S."/>
            <person name="Embley T.M."/>
            <person name="Coombs G.H."/>
            <person name="Mottram J.C."/>
            <person name="Tachezy J."/>
            <person name="Fraser-Liggett C.M."/>
            <person name="Johnson P.J."/>
        </authorList>
    </citation>
    <scope>NUCLEOTIDE SEQUENCE [LARGE SCALE GENOMIC DNA]</scope>
    <source>
        <strain evidence="10">G3</strain>
    </source>
</reference>
<dbReference type="OMA" id="IECHECH"/>
<dbReference type="STRING" id="5722.A2EB31"/>
<protein>
    <submittedName>
        <fullName evidence="10">Aminophospholipid translocase, putative</fullName>
    </submittedName>
</protein>
<dbReference type="Gene3D" id="3.40.1110.10">
    <property type="entry name" value="Calcium-transporting ATPase, cytoplasmic domain N"/>
    <property type="match status" value="1"/>
</dbReference>
<evidence type="ECO:0000259" key="9">
    <source>
        <dbReference type="Pfam" id="PF16212"/>
    </source>
</evidence>
<dbReference type="SFLD" id="SFLDF00027">
    <property type="entry name" value="p-type_atpase"/>
    <property type="match status" value="1"/>
</dbReference>
<evidence type="ECO:0000256" key="5">
    <source>
        <dbReference type="ARBA" id="ARBA00022967"/>
    </source>
</evidence>
<dbReference type="Pfam" id="PF16212">
    <property type="entry name" value="PhoLip_ATPase_C"/>
    <property type="match status" value="1"/>
</dbReference>
<dbReference type="PANTHER" id="PTHR24092">
    <property type="entry name" value="PROBABLE PHOSPHOLIPID-TRANSPORTING ATPASE"/>
    <property type="match status" value="1"/>
</dbReference>
<dbReference type="PRINTS" id="PR00119">
    <property type="entry name" value="CATATPASE"/>
</dbReference>
<dbReference type="AlphaFoldDB" id="A2EB31"/>
<dbReference type="SUPFAM" id="SSF81660">
    <property type="entry name" value="Metal cation-transporting ATPase, ATP-binding domain N"/>
    <property type="match status" value="1"/>
</dbReference>
<dbReference type="VEuPathDB" id="TrichDB:TVAGG3_0397600"/>
<dbReference type="EMBL" id="DS113343">
    <property type="protein sequence ID" value="EAY10171.1"/>
    <property type="molecule type" value="Genomic_DNA"/>
</dbReference>
<feature type="transmembrane region" description="Helical" evidence="8">
    <location>
        <begin position="549"/>
        <end position="567"/>
    </location>
</feature>
<feature type="transmembrane region" description="Helical" evidence="8">
    <location>
        <begin position="65"/>
        <end position="87"/>
    </location>
</feature>
<evidence type="ECO:0000256" key="3">
    <source>
        <dbReference type="ARBA" id="ARBA00022723"/>
    </source>
</evidence>
<dbReference type="GO" id="GO:0140326">
    <property type="term" value="F:ATPase-coupled intramembrane lipid transporter activity"/>
    <property type="evidence" value="ECO:0000318"/>
    <property type="project" value="GO_Central"/>
</dbReference>
<dbReference type="PROSITE" id="PS00154">
    <property type="entry name" value="ATPASE_E1_E2"/>
    <property type="match status" value="1"/>
</dbReference>
<dbReference type="SFLD" id="SFLDS00003">
    <property type="entry name" value="Haloacid_Dehalogenase"/>
    <property type="match status" value="1"/>
</dbReference>
<feature type="domain" description="P-type ATPase C-terminal" evidence="9">
    <location>
        <begin position="517"/>
        <end position="582"/>
    </location>
</feature>
<dbReference type="InterPro" id="IPR044492">
    <property type="entry name" value="P_typ_ATPase_HD_dom"/>
</dbReference>
<dbReference type="GO" id="GO:0005886">
    <property type="term" value="C:plasma membrane"/>
    <property type="evidence" value="ECO:0000318"/>
    <property type="project" value="GO_Central"/>
</dbReference>
<dbReference type="SUPFAM" id="SSF56784">
    <property type="entry name" value="HAD-like"/>
    <property type="match status" value="1"/>
</dbReference>
<dbReference type="RefSeq" id="XP_001322394.1">
    <property type="nucleotide sequence ID" value="XM_001322359.1"/>
</dbReference>
<dbReference type="InterPro" id="IPR001757">
    <property type="entry name" value="P_typ_ATPase"/>
</dbReference>
<dbReference type="KEGG" id="tva:4768103"/>
<dbReference type="VEuPathDB" id="TrichDB:TVAG_100040"/>
<keyword evidence="6 8" id="KW-1133">Transmembrane helix</keyword>
<feature type="transmembrane region" description="Helical" evidence="8">
    <location>
        <begin position="21"/>
        <end position="45"/>
    </location>
</feature>
<dbReference type="Gene3D" id="3.40.50.1000">
    <property type="entry name" value="HAD superfamily/HAD-like"/>
    <property type="match status" value="1"/>
</dbReference>
<evidence type="ECO:0000313" key="10">
    <source>
        <dbReference type="EMBL" id="EAY10171.1"/>
    </source>
</evidence>
<evidence type="ECO:0000256" key="4">
    <source>
        <dbReference type="ARBA" id="ARBA00022842"/>
    </source>
</evidence>
<keyword evidence="5" id="KW-1278">Translocase</keyword>
<dbReference type="Proteomes" id="UP000001542">
    <property type="component" value="Unassembled WGS sequence"/>
</dbReference>
<dbReference type="SUPFAM" id="SSF81665">
    <property type="entry name" value="Calcium ATPase, transmembrane domain M"/>
    <property type="match status" value="1"/>
</dbReference>
<dbReference type="eggNOG" id="KOG0206">
    <property type="taxonomic scope" value="Eukaryota"/>
</dbReference>
<dbReference type="GO" id="GO:0045332">
    <property type="term" value="P:phospholipid translocation"/>
    <property type="evidence" value="ECO:0000318"/>
    <property type="project" value="GO_Central"/>
</dbReference>
<evidence type="ECO:0000256" key="8">
    <source>
        <dbReference type="SAM" id="Phobius"/>
    </source>
</evidence>
<name>A2EB31_TRIV3</name>
<keyword evidence="7 8" id="KW-0472">Membrane</keyword>
<dbReference type="InterPro" id="IPR036412">
    <property type="entry name" value="HAD-like_sf"/>
</dbReference>
<dbReference type="InterPro" id="IPR032630">
    <property type="entry name" value="P_typ_ATPase_c"/>
</dbReference>
<keyword evidence="11" id="KW-1185">Reference proteome</keyword>
<reference evidence="10" key="1">
    <citation type="submission" date="2006-10" db="EMBL/GenBank/DDBJ databases">
        <authorList>
            <person name="Amadeo P."/>
            <person name="Zhao Q."/>
            <person name="Wortman J."/>
            <person name="Fraser-Liggett C."/>
            <person name="Carlton J."/>
        </authorList>
    </citation>
    <scope>NUCLEOTIDE SEQUENCE</scope>
    <source>
        <strain evidence="10">G3</strain>
    </source>
</reference>
<dbReference type="InParanoid" id="A2EB31"/>
<keyword evidence="3" id="KW-0479">Metal-binding</keyword>
<evidence type="ECO:0000256" key="2">
    <source>
        <dbReference type="ARBA" id="ARBA00022692"/>
    </source>
</evidence>
<dbReference type="FunFam" id="3.40.50.1000:FF:000451">
    <property type="entry name" value="Phospholipid-transporting ATPase"/>
    <property type="match status" value="1"/>
</dbReference>
<evidence type="ECO:0000256" key="6">
    <source>
        <dbReference type="ARBA" id="ARBA00022989"/>
    </source>
</evidence>
<organism evidence="10 11">
    <name type="scientific">Trichomonas vaginalis (strain ATCC PRA-98 / G3)</name>
    <dbReference type="NCBI Taxonomy" id="412133"/>
    <lineage>
        <taxon>Eukaryota</taxon>
        <taxon>Metamonada</taxon>
        <taxon>Parabasalia</taxon>
        <taxon>Trichomonadida</taxon>
        <taxon>Trichomonadidae</taxon>
        <taxon>Trichomonas</taxon>
    </lineage>
</organism>
<evidence type="ECO:0000256" key="1">
    <source>
        <dbReference type="ARBA" id="ARBA00004141"/>
    </source>
</evidence>